<feature type="non-terminal residue" evidence="1">
    <location>
        <position position="1"/>
    </location>
</feature>
<dbReference type="Gene3D" id="1.25.40.10">
    <property type="entry name" value="Tetratricopeptide repeat domain"/>
    <property type="match status" value="2"/>
</dbReference>
<name>A0ABV6B5D1_9DEIO</name>
<dbReference type="SUPFAM" id="SSF48452">
    <property type="entry name" value="TPR-like"/>
    <property type="match status" value="1"/>
</dbReference>
<protein>
    <submittedName>
        <fullName evidence="1">Tetratricopeptide repeat protein</fullName>
    </submittedName>
</protein>
<evidence type="ECO:0000313" key="2">
    <source>
        <dbReference type="Proteomes" id="UP001589733"/>
    </source>
</evidence>
<accession>A0ABV6B5D1</accession>
<dbReference type="InterPro" id="IPR011990">
    <property type="entry name" value="TPR-like_helical_dom_sf"/>
</dbReference>
<proteinExistence type="predicted"/>
<dbReference type="InterPro" id="IPR036388">
    <property type="entry name" value="WH-like_DNA-bd_sf"/>
</dbReference>
<comment type="caution">
    <text evidence="1">The sequence shown here is derived from an EMBL/GenBank/DDBJ whole genome shotgun (WGS) entry which is preliminary data.</text>
</comment>
<organism evidence="1 2">
    <name type="scientific">Deinococcus oregonensis</name>
    <dbReference type="NCBI Taxonomy" id="1805970"/>
    <lineage>
        <taxon>Bacteria</taxon>
        <taxon>Thermotogati</taxon>
        <taxon>Deinococcota</taxon>
        <taxon>Deinococci</taxon>
        <taxon>Deinococcales</taxon>
        <taxon>Deinococcaceae</taxon>
        <taxon>Deinococcus</taxon>
    </lineage>
</organism>
<keyword evidence="2" id="KW-1185">Reference proteome</keyword>
<dbReference type="Proteomes" id="UP001589733">
    <property type="component" value="Unassembled WGS sequence"/>
</dbReference>
<dbReference type="Gene3D" id="1.10.10.10">
    <property type="entry name" value="Winged helix-like DNA-binding domain superfamily/Winged helix DNA-binding domain"/>
    <property type="match status" value="1"/>
</dbReference>
<reference evidence="1 2" key="1">
    <citation type="submission" date="2024-09" db="EMBL/GenBank/DDBJ databases">
        <authorList>
            <person name="Sun Q."/>
            <person name="Mori K."/>
        </authorList>
    </citation>
    <scope>NUCLEOTIDE SEQUENCE [LARGE SCALE GENOMIC DNA]</scope>
    <source>
        <strain evidence="1 2">JCM 13503</strain>
    </source>
</reference>
<sequence>ARLRARSLRYVGGEVAARRALEAAHGLKEVDVPEATRLAEQAAQAAGSRSEAIWLLSELLAAQGQGSLAEQRLEQLPLVEREGLSFVARVLRLRAQDNTRLTELLDEHPGVLAYADPGTVCQVGRSLAYCGRAAEAEAAAQDLRVRPNDPEARVMALKVQSVVAQVRADFVAMERLEREILDLVRPTGNLRLIDAALFNRAMALGTLGRYSEQTTCLKEALAVCQELGDPTASAIAQVALGSVLREAGDYQQAETLLHEARSFLEGLDVTGYLVDCECALSALYLAWQPPHGAVLAARYARAALNHARGFDDPRSLAESLPVAALAESWAGQPTFALALADQGVTLSEQLDMPQMRQAAQAARGSALLALHRPQEALEAFDLAQTLAWDMGDLLAAHRAGLHLDQLRGNLPGARERLVWFKQWGLGAGADLAQQLFPELTLEQTVEPGQASQHHPGEPGLRLEVLGALRCGVPGRMEAVRGGKRRELLTCLLEARLAGRPEVSRLDLLDLLSPGHDEARADAALRDLVFHLREAYGAGLILTGPRGYALGDVASDAEEFLMDGDVRLWRGPWLDGVDTQPRDDGVRYALSRALYERAGTLLAGNPDEATRLGRLLLDMDPYDQAALHLTLKALRAGQDHRSLNRLYKQARERLLDVGERLPDRWADFLAAPSGTIP</sequence>
<dbReference type="RefSeq" id="WP_380015225.1">
    <property type="nucleotide sequence ID" value="NZ_JBHLYR010000061.1"/>
</dbReference>
<gene>
    <name evidence="1" type="ORF">ACFFLM_20975</name>
</gene>
<dbReference type="EMBL" id="JBHLYR010000061">
    <property type="protein sequence ID" value="MFB9994432.1"/>
    <property type="molecule type" value="Genomic_DNA"/>
</dbReference>
<evidence type="ECO:0000313" key="1">
    <source>
        <dbReference type="EMBL" id="MFB9994432.1"/>
    </source>
</evidence>
<dbReference type="Pfam" id="PF13424">
    <property type="entry name" value="TPR_12"/>
    <property type="match status" value="1"/>
</dbReference>